<organism evidence="1">
    <name type="scientific">Paraconexibacter sp. AEG42_29</name>
    <dbReference type="NCBI Taxonomy" id="2997339"/>
    <lineage>
        <taxon>Bacteria</taxon>
        <taxon>Bacillati</taxon>
        <taxon>Actinomycetota</taxon>
        <taxon>Thermoleophilia</taxon>
        <taxon>Solirubrobacterales</taxon>
        <taxon>Paraconexibacteraceae</taxon>
        <taxon>Paraconexibacter</taxon>
    </lineage>
</organism>
<accession>A0AAU7AQL7</accession>
<proteinExistence type="predicted"/>
<dbReference type="KEGG" id="parq:DSM112329_00815"/>
<gene>
    <name evidence="1" type="ORF">DSM112329_00815</name>
</gene>
<dbReference type="RefSeq" id="WP_354700536.1">
    <property type="nucleotide sequence ID" value="NZ_CP114014.1"/>
</dbReference>
<evidence type="ECO:0000313" key="1">
    <source>
        <dbReference type="EMBL" id="XAY03989.1"/>
    </source>
</evidence>
<protein>
    <recommendedName>
        <fullName evidence="2">RiPP</fullName>
    </recommendedName>
</protein>
<reference evidence="1" key="1">
    <citation type="submission" date="2022-12" db="EMBL/GenBank/DDBJ databases">
        <title>Paraconexibacter alkalitolerans sp. nov. and Baekduia alba sp. nov., isolated from soil and emended description of the genera Paraconexibacter (Chun et al., 2020) and Baekduia (An et al., 2020).</title>
        <authorList>
            <person name="Vieira S."/>
            <person name="Huber K.J."/>
            <person name="Geppert A."/>
            <person name="Wolf J."/>
            <person name="Neumann-Schaal M."/>
            <person name="Muesken M."/>
            <person name="Overmann J."/>
        </authorList>
    </citation>
    <scope>NUCLEOTIDE SEQUENCE</scope>
    <source>
        <strain evidence="1">AEG42_29</strain>
    </source>
</reference>
<sequence length="41" mass="4199">METPRAPYTPPMLEQLTLEATAAKGPGVAEGVSVSFPLGPS</sequence>
<dbReference type="EMBL" id="CP114014">
    <property type="protein sequence ID" value="XAY03989.1"/>
    <property type="molecule type" value="Genomic_DNA"/>
</dbReference>
<dbReference type="AlphaFoldDB" id="A0AAU7AQL7"/>
<evidence type="ECO:0008006" key="2">
    <source>
        <dbReference type="Google" id="ProtNLM"/>
    </source>
</evidence>
<name>A0AAU7AQL7_9ACTN</name>